<evidence type="ECO:0000313" key="2">
    <source>
        <dbReference type="EMBL" id="PSF34596.1"/>
    </source>
</evidence>
<keyword evidence="1" id="KW-0732">Signal</keyword>
<comment type="caution">
    <text evidence="2">The sequence shown here is derived from an EMBL/GenBank/DDBJ whole genome shotgun (WGS) entry which is preliminary data.</text>
</comment>
<accession>A0A2T1LU05</accession>
<evidence type="ECO:0000313" key="3">
    <source>
        <dbReference type="Proteomes" id="UP000239001"/>
    </source>
</evidence>
<evidence type="ECO:0000256" key="1">
    <source>
        <dbReference type="SAM" id="SignalP"/>
    </source>
</evidence>
<protein>
    <recommendedName>
        <fullName evidence="4">Glutathione S-transferase</fullName>
    </recommendedName>
</protein>
<name>A0A2T1LU05_9CHRO</name>
<reference evidence="2 3" key="2">
    <citation type="submission" date="2018-03" db="EMBL/GenBank/DDBJ databases">
        <authorList>
            <person name="Keele B.F."/>
        </authorList>
    </citation>
    <scope>NUCLEOTIDE SEQUENCE [LARGE SCALE GENOMIC DNA]</scope>
    <source>
        <strain evidence="2 3">CCALA 016</strain>
    </source>
</reference>
<feature type="chain" id="PRO_5015777661" description="Glutathione S-transferase" evidence="1">
    <location>
        <begin position="28"/>
        <end position="104"/>
    </location>
</feature>
<feature type="signal peptide" evidence="1">
    <location>
        <begin position="1"/>
        <end position="27"/>
    </location>
</feature>
<dbReference type="Proteomes" id="UP000239001">
    <property type="component" value="Unassembled WGS sequence"/>
</dbReference>
<keyword evidence="3" id="KW-1185">Reference proteome</keyword>
<dbReference type="AlphaFoldDB" id="A0A2T1LU05"/>
<sequence length="104" mass="11784">MNWNKTQIKQICLSFILILSEVPTALALPPAEDLPEEVLRTEIILEGRSPINGQPLSPAEYALLEEQLATSIYPPQINSQIRHLIFLVRIRKVIKTVVPFFPIP</sequence>
<proteinExistence type="predicted"/>
<gene>
    <name evidence="2" type="ORF">C7H19_18580</name>
</gene>
<dbReference type="OrthoDB" id="515557at2"/>
<dbReference type="RefSeq" id="WP_106458417.1">
    <property type="nucleotide sequence ID" value="NZ_PXOH01000025.1"/>
</dbReference>
<reference evidence="2 3" key="1">
    <citation type="submission" date="2018-03" db="EMBL/GenBank/DDBJ databases">
        <title>The ancient ancestry and fast evolution of plastids.</title>
        <authorList>
            <person name="Moore K.R."/>
            <person name="Magnabosco C."/>
            <person name="Momper L."/>
            <person name="Gold D.A."/>
            <person name="Bosak T."/>
            <person name="Fournier G.P."/>
        </authorList>
    </citation>
    <scope>NUCLEOTIDE SEQUENCE [LARGE SCALE GENOMIC DNA]</scope>
    <source>
        <strain evidence="2 3">CCALA 016</strain>
    </source>
</reference>
<organism evidence="2 3">
    <name type="scientific">Aphanothece hegewaldii CCALA 016</name>
    <dbReference type="NCBI Taxonomy" id="2107694"/>
    <lineage>
        <taxon>Bacteria</taxon>
        <taxon>Bacillati</taxon>
        <taxon>Cyanobacteriota</taxon>
        <taxon>Cyanophyceae</taxon>
        <taxon>Oscillatoriophycideae</taxon>
        <taxon>Chroococcales</taxon>
        <taxon>Aphanothecaceae</taxon>
        <taxon>Aphanothece</taxon>
    </lineage>
</organism>
<dbReference type="EMBL" id="PXOH01000025">
    <property type="protein sequence ID" value="PSF34596.1"/>
    <property type="molecule type" value="Genomic_DNA"/>
</dbReference>
<evidence type="ECO:0008006" key="4">
    <source>
        <dbReference type="Google" id="ProtNLM"/>
    </source>
</evidence>